<dbReference type="InterPro" id="IPR046844">
    <property type="entry name" value="Lon-like_helical"/>
</dbReference>
<dbReference type="Gene3D" id="3.30.230.10">
    <property type="match status" value="1"/>
</dbReference>
<dbReference type="InterPro" id="IPR020568">
    <property type="entry name" value="Ribosomal_Su5_D2-typ_SF"/>
</dbReference>
<gene>
    <name evidence="4" type="ORF">SAMN02745784_01387</name>
</gene>
<evidence type="ECO:0000313" key="4">
    <source>
        <dbReference type="EMBL" id="SHE64845.1"/>
    </source>
</evidence>
<dbReference type="Gene3D" id="1.10.8.60">
    <property type="match status" value="1"/>
</dbReference>
<dbReference type="SUPFAM" id="SSF54211">
    <property type="entry name" value="Ribosomal protein S5 domain 2-like"/>
    <property type="match status" value="1"/>
</dbReference>
<comment type="similarity">
    <text evidence="2">Belongs to the peptidase S16 family.</text>
</comment>
<dbReference type="InterPro" id="IPR008269">
    <property type="entry name" value="Lon_proteolytic"/>
</dbReference>
<evidence type="ECO:0000313" key="5">
    <source>
        <dbReference type="Proteomes" id="UP000184114"/>
    </source>
</evidence>
<dbReference type="PANTHER" id="PTHR10046">
    <property type="entry name" value="ATP DEPENDENT LON PROTEASE FAMILY MEMBER"/>
    <property type="match status" value="1"/>
</dbReference>
<feature type="domain" description="Lon proteolytic" evidence="3">
    <location>
        <begin position="564"/>
        <end position="759"/>
    </location>
</feature>
<dbReference type="Pfam" id="PF05362">
    <property type="entry name" value="Lon_C"/>
    <property type="match status" value="1"/>
</dbReference>
<feature type="active site" evidence="2">
    <location>
        <position position="697"/>
    </location>
</feature>
<dbReference type="PRINTS" id="PR00830">
    <property type="entry name" value="ENDOLAPTASE"/>
</dbReference>
<keyword evidence="5" id="KW-1185">Reference proteome</keyword>
<dbReference type="InterPro" id="IPR014721">
    <property type="entry name" value="Ribsml_uS5_D2-typ_fold_subgr"/>
</dbReference>
<keyword evidence="1 2" id="KW-0645">Protease</keyword>
<dbReference type="GO" id="GO:0030163">
    <property type="term" value="P:protein catabolic process"/>
    <property type="evidence" value="ECO:0007669"/>
    <property type="project" value="InterPro"/>
</dbReference>
<dbReference type="GO" id="GO:0005524">
    <property type="term" value="F:ATP binding"/>
    <property type="evidence" value="ECO:0007669"/>
    <property type="project" value="InterPro"/>
</dbReference>
<dbReference type="GO" id="GO:0004176">
    <property type="term" value="F:ATP-dependent peptidase activity"/>
    <property type="evidence" value="ECO:0007669"/>
    <property type="project" value="UniProtKB-UniRule"/>
</dbReference>
<dbReference type="InterPro" id="IPR027065">
    <property type="entry name" value="Lon_Prtase"/>
</dbReference>
<proteinExistence type="inferred from homology"/>
<dbReference type="GO" id="GO:0004252">
    <property type="term" value="F:serine-type endopeptidase activity"/>
    <property type="evidence" value="ECO:0007669"/>
    <property type="project" value="UniProtKB-UniRule"/>
</dbReference>
<keyword evidence="2" id="KW-0378">Hydrolase</keyword>
<dbReference type="InterPro" id="IPR027417">
    <property type="entry name" value="P-loop_NTPase"/>
</dbReference>
<evidence type="ECO:0000259" key="3">
    <source>
        <dbReference type="PROSITE" id="PS51786"/>
    </source>
</evidence>
<dbReference type="InterPro" id="IPR046843">
    <property type="entry name" value="LonB_AAA-LID"/>
</dbReference>
<dbReference type="EMBL" id="FQTY01000004">
    <property type="protein sequence ID" value="SHE64845.1"/>
    <property type="molecule type" value="Genomic_DNA"/>
</dbReference>
<comment type="catalytic activity">
    <reaction evidence="2">
        <text>Hydrolysis of proteins in presence of ATP.</text>
        <dbReference type="EC" id="3.4.21.53"/>
    </reaction>
</comment>
<name>A0A1M4V797_9FIRM</name>
<dbReference type="EC" id="3.4.21.53" evidence="2"/>
<dbReference type="SUPFAM" id="SSF52540">
    <property type="entry name" value="P-loop containing nucleoside triphosphate hydrolases"/>
    <property type="match status" value="1"/>
</dbReference>
<organism evidence="4 5">
    <name type="scientific">Tissierella praeacuta DSM 18095</name>
    <dbReference type="NCBI Taxonomy" id="1123404"/>
    <lineage>
        <taxon>Bacteria</taxon>
        <taxon>Bacillati</taxon>
        <taxon>Bacillota</taxon>
        <taxon>Tissierellia</taxon>
        <taxon>Tissierellales</taxon>
        <taxon>Tissierellaceae</taxon>
        <taxon>Tissierella</taxon>
    </lineage>
</organism>
<protein>
    <recommendedName>
        <fullName evidence="2">endopeptidase La</fullName>
        <ecNumber evidence="2">3.4.21.53</ecNumber>
    </recommendedName>
</protein>
<dbReference type="GeneID" id="90995748"/>
<dbReference type="Pfam" id="PF13654">
    <property type="entry name" value="AAA_32"/>
    <property type="match status" value="1"/>
</dbReference>
<keyword evidence="2" id="KW-0720">Serine protease</keyword>
<dbReference type="PROSITE" id="PS51786">
    <property type="entry name" value="LON_PROTEOLYTIC"/>
    <property type="match status" value="1"/>
</dbReference>
<dbReference type="AlphaFoldDB" id="A0A1M4V797"/>
<reference evidence="5" key="1">
    <citation type="submission" date="2016-11" db="EMBL/GenBank/DDBJ databases">
        <authorList>
            <person name="Varghese N."/>
            <person name="Submissions S."/>
        </authorList>
    </citation>
    <scope>NUCLEOTIDE SEQUENCE [LARGE SCALE GENOMIC DNA]</scope>
    <source>
        <strain evidence="5">DSM 18095</strain>
    </source>
</reference>
<dbReference type="Pfam" id="PF20436">
    <property type="entry name" value="LonB_AAA-LID"/>
    <property type="match status" value="1"/>
</dbReference>
<dbReference type="InterPro" id="IPR041699">
    <property type="entry name" value="AAA_32"/>
</dbReference>
<dbReference type="RefSeq" id="WP_072974667.1">
    <property type="nucleotide sequence ID" value="NZ_FQTY01000004.1"/>
</dbReference>
<sequence length="795" mass="90993">MLEKYKVLVEKLRNQCDPNIFPHATTKDWVIDRELIGQDRAMEALKYGLSMRRKGYNIYVSGFAGTGRSSYSYLVAEEFAKKRSTPYDWCYVYNFKRPNCPKAINLEAGKGMSFKKEIETAIKNIDIEIPKALSSKSYEDNKNSIFNENKKMAENILIELNNFAKEYNFVFKQTERGILSIPLVDNRPMTDEELDRLSDEDMDRLGDISIELTQKSYDYIKRIKNIEIKLKNEIKKLKEEQVALVATTFIGPIQVKYRKNEGITNFLLDMKEDIVKNYEMFLDDEEENYMEKIFLQGNKKEEFLKRYFVNLFIDNSYKEGAPVIKEMNPNYYNLFGKIEYANEMGVAKTDHTRIKPGSMHEANGGYILIQAKDVLQDKFSWDGLKRAIATEELKIENIYSSNLTSETLNPEAIPLDIKIIIIGDYMTYHLLYTYDEEFKKLFRIRADFDTEMERNKENILKIGSFVAYQCKKENLLPFNRDALGAIIDLSSRIADEKDKLTASFNNLVEVIYEADGWAFSKGKNIVTKEDVEITISKRQYRNNSYEERLLELIDNGTILIDTEGEKIGEINGLSVIDLGQYSFGRPTKITANTYFGKDGIINIEKETDQSGNIHDKGVLIMSGYLGEKYAQNIQLSMTASITFEQSYDGIDGDSASSTELYAILSSLGDIPIKQGIAVTGSVNQKGIIQPIGGVNEKIEGFYNVCKLKGLRGGEGVIIPSKNIDNLMLNEEVIDAVRKGIFTIYAINTIDEGMEILTGIKAGELNENGEYEENTINYYVQEKLIYYAMLDKEFEE</sequence>
<feature type="active site" evidence="2">
    <location>
        <position position="654"/>
    </location>
</feature>
<accession>A0A1M4V797</accession>
<evidence type="ECO:0000256" key="2">
    <source>
        <dbReference type="PROSITE-ProRule" id="PRU01122"/>
    </source>
</evidence>
<dbReference type="Proteomes" id="UP000184114">
    <property type="component" value="Unassembled WGS sequence"/>
</dbReference>
<dbReference type="Gene3D" id="3.40.50.300">
    <property type="entry name" value="P-loop containing nucleotide triphosphate hydrolases"/>
    <property type="match status" value="2"/>
</dbReference>
<evidence type="ECO:0000256" key="1">
    <source>
        <dbReference type="ARBA" id="ARBA00022670"/>
    </source>
</evidence>
<dbReference type="GO" id="GO:0006508">
    <property type="term" value="P:proteolysis"/>
    <property type="evidence" value="ECO:0007669"/>
    <property type="project" value="UniProtKB-KW"/>
</dbReference>
<dbReference type="Pfam" id="PF20437">
    <property type="entry name" value="LonC_helical"/>
    <property type="match status" value="1"/>
</dbReference>